<dbReference type="EMBL" id="SJJY01000004">
    <property type="protein sequence ID" value="TCC22848.1"/>
    <property type="molecule type" value="Genomic_DNA"/>
</dbReference>
<sequence>MSESDRLVVELSVRILHNSIALDHRQRIELAVDQPMRRTPLEPPGVNSRSTGPFSSAVPQVVRPRLVAELLALALPRTLALLLALVT</sequence>
<protein>
    <submittedName>
        <fullName evidence="2">Uncharacterized protein</fullName>
    </submittedName>
</protein>
<evidence type="ECO:0000313" key="2">
    <source>
        <dbReference type="EMBL" id="TCC22848.1"/>
    </source>
</evidence>
<keyword evidence="3" id="KW-1185">Reference proteome</keyword>
<dbReference type="RefSeq" id="WP_131463079.1">
    <property type="nucleotide sequence ID" value="NZ_SJJY01000004.1"/>
</dbReference>
<evidence type="ECO:0000313" key="3">
    <source>
        <dbReference type="Proteomes" id="UP000292385"/>
    </source>
</evidence>
<proteinExistence type="predicted"/>
<comment type="caution">
    <text evidence="2">The sequence shown here is derived from an EMBL/GenBank/DDBJ whole genome shotgun (WGS) entry which is preliminary data.</text>
</comment>
<name>A0ABY2A530_9ACTN</name>
<feature type="region of interest" description="Disordered" evidence="1">
    <location>
        <begin position="34"/>
        <end position="54"/>
    </location>
</feature>
<evidence type="ECO:0000256" key="1">
    <source>
        <dbReference type="SAM" id="MobiDB-lite"/>
    </source>
</evidence>
<accession>A0ABY2A530</accession>
<gene>
    <name evidence="2" type="ORF">E0H58_20970</name>
</gene>
<organism evidence="2 3">
    <name type="scientific">Kribbella speibonae</name>
    <dbReference type="NCBI Taxonomy" id="1572660"/>
    <lineage>
        <taxon>Bacteria</taxon>
        <taxon>Bacillati</taxon>
        <taxon>Actinomycetota</taxon>
        <taxon>Actinomycetes</taxon>
        <taxon>Propionibacteriales</taxon>
        <taxon>Kribbellaceae</taxon>
        <taxon>Kribbella</taxon>
    </lineage>
</organism>
<reference evidence="2 3" key="1">
    <citation type="submission" date="2019-02" db="EMBL/GenBank/DDBJ databases">
        <title>Kribbella capetownensis sp. nov. and Kribbella speibonae sp. nov., isolated from soil.</title>
        <authorList>
            <person name="Curtis S.M."/>
            <person name="Norton I."/>
            <person name="Everest G.J."/>
            <person name="Meyers P.R."/>
        </authorList>
    </citation>
    <scope>NUCLEOTIDE SEQUENCE [LARGE SCALE GENOMIC DNA]</scope>
    <source>
        <strain evidence="2 3">SK5</strain>
    </source>
</reference>
<dbReference type="Proteomes" id="UP000292385">
    <property type="component" value="Unassembled WGS sequence"/>
</dbReference>